<dbReference type="Pfam" id="PF04103">
    <property type="entry name" value="CD20"/>
    <property type="match status" value="1"/>
</dbReference>
<feature type="transmembrane region" description="Helical" evidence="6">
    <location>
        <begin position="51"/>
        <end position="73"/>
    </location>
</feature>
<gene>
    <name evidence="7" type="ORF">PECUL_23A062591</name>
</gene>
<evidence type="ECO:0000256" key="2">
    <source>
        <dbReference type="ARBA" id="ARBA00009565"/>
    </source>
</evidence>
<dbReference type="InterPro" id="IPR030417">
    <property type="entry name" value="MS4A"/>
</dbReference>
<accession>A0AAD1WS22</accession>
<reference evidence="7" key="1">
    <citation type="submission" date="2022-03" db="EMBL/GenBank/DDBJ databases">
        <authorList>
            <person name="Alioto T."/>
            <person name="Alioto T."/>
            <person name="Gomez Garrido J."/>
        </authorList>
    </citation>
    <scope>NUCLEOTIDE SEQUENCE</scope>
</reference>
<dbReference type="InterPro" id="IPR007237">
    <property type="entry name" value="CD20-like"/>
</dbReference>
<name>A0AAD1WS22_PELCU</name>
<feature type="transmembrane region" description="Helical" evidence="6">
    <location>
        <begin position="79"/>
        <end position="99"/>
    </location>
</feature>
<dbReference type="Proteomes" id="UP001295444">
    <property type="component" value="Chromosome 10"/>
</dbReference>
<proteinExistence type="inferred from homology"/>
<keyword evidence="8" id="KW-1185">Reference proteome</keyword>
<dbReference type="GO" id="GO:0016020">
    <property type="term" value="C:membrane"/>
    <property type="evidence" value="ECO:0007669"/>
    <property type="project" value="UniProtKB-SubCell"/>
</dbReference>
<sequence length="237" mass="25951">MTEIRSDKDGSAVITQINPSGNLQELSDHIQNIKNTTPKPLISFSKGEPMVLGVTQIFSGILFIIFGIIFCFLPQYGPYMYFLILNSGLPFWSGVMYIISGSLSISAAVKPTLGKVRSSLVLNIISSIIAGIAIILLSIAMVFQWYRSNIFTCFYYKSSVHCEGNFNPKPVVDGILALLFIMTVSQFCITISTSVFGCKTVCRTSYNETTVIIYQASSVINAGNNMTADPTTLTTDE</sequence>
<comment type="similarity">
    <text evidence="2">Belongs to the MS4A family.</text>
</comment>
<dbReference type="PANTHER" id="PTHR23320:SF128">
    <property type="entry name" value="MEMBRANE-SPANNING 4-DOMAINS SUBFAMILY A MEMBER 4A"/>
    <property type="match status" value="1"/>
</dbReference>
<evidence type="ECO:0000256" key="1">
    <source>
        <dbReference type="ARBA" id="ARBA00004141"/>
    </source>
</evidence>
<dbReference type="EMBL" id="OW240921">
    <property type="protein sequence ID" value="CAH2319810.1"/>
    <property type="molecule type" value="Genomic_DNA"/>
</dbReference>
<evidence type="ECO:0000256" key="4">
    <source>
        <dbReference type="ARBA" id="ARBA00022989"/>
    </source>
</evidence>
<evidence type="ECO:0000256" key="6">
    <source>
        <dbReference type="SAM" id="Phobius"/>
    </source>
</evidence>
<evidence type="ECO:0000256" key="5">
    <source>
        <dbReference type="ARBA" id="ARBA00023136"/>
    </source>
</evidence>
<dbReference type="AlphaFoldDB" id="A0AAD1WS22"/>
<keyword evidence="5 6" id="KW-0472">Membrane</keyword>
<dbReference type="PANTHER" id="PTHR23320">
    <property type="entry name" value="MEMBRANE-SPANNING 4-DOMAINS SUBFAMILY A MS4A -RELATED"/>
    <property type="match status" value="1"/>
</dbReference>
<comment type="subcellular location">
    <subcellularLocation>
        <location evidence="1">Membrane</location>
        <topology evidence="1">Multi-pass membrane protein</topology>
    </subcellularLocation>
</comment>
<feature type="transmembrane region" description="Helical" evidence="6">
    <location>
        <begin position="175"/>
        <end position="196"/>
    </location>
</feature>
<keyword evidence="3 6" id="KW-0812">Transmembrane</keyword>
<evidence type="ECO:0000313" key="7">
    <source>
        <dbReference type="EMBL" id="CAH2319810.1"/>
    </source>
</evidence>
<organism evidence="7 8">
    <name type="scientific">Pelobates cultripes</name>
    <name type="common">Western spadefoot toad</name>
    <dbReference type="NCBI Taxonomy" id="61616"/>
    <lineage>
        <taxon>Eukaryota</taxon>
        <taxon>Metazoa</taxon>
        <taxon>Chordata</taxon>
        <taxon>Craniata</taxon>
        <taxon>Vertebrata</taxon>
        <taxon>Euteleostomi</taxon>
        <taxon>Amphibia</taxon>
        <taxon>Batrachia</taxon>
        <taxon>Anura</taxon>
        <taxon>Pelobatoidea</taxon>
        <taxon>Pelobatidae</taxon>
        <taxon>Pelobates</taxon>
    </lineage>
</organism>
<protein>
    <submittedName>
        <fullName evidence="7">Membrane-spanning 4-domains subfamily A member 4D-like</fullName>
    </submittedName>
</protein>
<feature type="transmembrane region" description="Helical" evidence="6">
    <location>
        <begin position="120"/>
        <end position="146"/>
    </location>
</feature>
<evidence type="ECO:0000313" key="8">
    <source>
        <dbReference type="Proteomes" id="UP001295444"/>
    </source>
</evidence>
<evidence type="ECO:0000256" key="3">
    <source>
        <dbReference type="ARBA" id="ARBA00022692"/>
    </source>
</evidence>
<keyword evidence="4 6" id="KW-1133">Transmembrane helix</keyword>